<evidence type="ECO:0000256" key="3">
    <source>
        <dbReference type="ARBA" id="ARBA00022692"/>
    </source>
</evidence>
<evidence type="ECO:0000256" key="5">
    <source>
        <dbReference type="ARBA" id="ARBA00023136"/>
    </source>
</evidence>
<evidence type="ECO:0000313" key="8">
    <source>
        <dbReference type="Proteomes" id="UP000219439"/>
    </source>
</evidence>
<evidence type="ECO:0000256" key="1">
    <source>
        <dbReference type="ARBA" id="ARBA00004651"/>
    </source>
</evidence>
<keyword evidence="3 6" id="KW-0812">Transmembrane</keyword>
<keyword evidence="5 6" id="KW-0472">Membrane</keyword>
<dbReference type="PANTHER" id="PTHR30086:SF20">
    <property type="entry name" value="ARGININE EXPORTER PROTEIN ARGO-RELATED"/>
    <property type="match status" value="1"/>
</dbReference>
<keyword evidence="2" id="KW-1003">Cell membrane</keyword>
<feature type="transmembrane region" description="Helical" evidence="6">
    <location>
        <begin position="12"/>
        <end position="32"/>
    </location>
</feature>
<feature type="transmembrane region" description="Helical" evidence="6">
    <location>
        <begin position="72"/>
        <end position="94"/>
    </location>
</feature>
<reference evidence="7 8" key="1">
    <citation type="submission" date="2017-09" db="EMBL/GenBank/DDBJ databases">
        <authorList>
            <person name="Ehlers B."/>
            <person name="Leendertz F.H."/>
        </authorList>
    </citation>
    <scope>NUCLEOTIDE SEQUENCE [LARGE SCALE GENOMIC DNA]</scope>
    <source>
        <strain evidence="7 8">DSM 18289</strain>
    </source>
</reference>
<dbReference type="EMBL" id="OBEL01000001">
    <property type="protein sequence ID" value="SNZ06365.1"/>
    <property type="molecule type" value="Genomic_DNA"/>
</dbReference>
<dbReference type="Proteomes" id="UP000219439">
    <property type="component" value="Unassembled WGS sequence"/>
</dbReference>
<accession>A0A285NA68</accession>
<feature type="transmembrane region" description="Helical" evidence="6">
    <location>
        <begin position="44"/>
        <end position="66"/>
    </location>
</feature>
<feature type="transmembrane region" description="Helical" evidence="6">
    <location>
        <begin position="182"/>
        <end position="204"/>
    </location>
</feature>
<protein>
    <submittedName>
        <fullName evidence="7">L-lysine exporter family protein LysE/ArgO</fullName>
    </submittedName>
</protein>
<organism evidence="7 8">
    <name type="scientific">Cohaesibacter gelatinilyticus</name>
    <dbReference type="NCBI Taxonomy" id="372072"/>
    <lineage>
        <taxon>Bacteria</taxon>
        <taxon>Pseudomonadati</taxon>
        <taxon>Pseudomonadota</taxon>
        <taxon>Alphaproteobacteria</taxon>
        <taxon>Hyphomicrobiales</taxon>
        <taxon>Cohaesibacteraceae</taxon>
    </lineage>
</organism>
<dbReference type="PANTHER" id="PTHR30086">
    <property type="entry name" value="ARGININE EXPORTER PROTEIN ARGO"/>
    <property type="match status" value="1"/>
</dbReference>
<gene>
    <name evidence="7" type="ORF">SAMN06265368_0395</name>
</gene>
<evidence type="ECO:0000256" key="6">
    <source>
        <dbReference type="SAM" id="Phobius"/>
    </source>
</evidence>
<dbReference type="RefSeq" id="WP_097151722.1">
    <property type="nucleotide sequence ID" value="NZ_OBEL01000001.1"/>
</dbReference>
<sequence>MTFAHYLEPAVTGFLLGGSLIIAIGAQNAFVLRLGLQRQHVFPIVFLCALSDALLILAGVAGMGALVKRYDLVLQLITWGGFAFLFVYGLQAFMRAFKQEHMDARHGGNISLRKAILTVLAFTYLNPHVYLDTVLLVGGLSAQWRGAAQGAFAIGAITASFVWFFSLGYGARVLTPLFEKPIAWRLLDILIGSIMWLLALSLILTNVRA</sequence>
<dbReference type="InterPro" id="IPR001123">
    <property type="entry name" value="LeuE-type"/>
</dbReference>
<dbReference type="OrthoDB" id="5638726at2"/>
<evidence type="ECO:0000313" key="7">
    <source>
        <dbReference type="EMBL" id="SNZ06365.1"/>
    </source>
</evidence>
<dbReference type="AlphaFoldDB" id="A0A285NA68"/>
<dbReference type="Pfam" id="PF01810">
    <property type="entry name" value="LysE"/>
    <property type="match status" value="1"/>
</dbReference>
<evidence type="ECO:0000256" key="2">
    <source>
        <dbReference type="ARBA" id="ARBA00022475"/>
    </source>
</evidence>
<comment type="subcellular location">
    <subcellularLocation>
        <location evidence="1">Cell membrane</location>
        <topology evidence="1">Multi-pass membrane protein</topology>
    </subcellularLocation>
</comment>
<name>A0A285NA68_9HYPH</name>
<proteinExistence type="predicted"/>
<dbReference type="GO" id="GO:0015171">
    <property type="term" value="F:amino acid transmembrane transporter activity"/>
    <property type="evidence" value="ECO:0007669"/>
    <property type="project" value="TreeGrafter"/>
</dbReference>
<keyword evidence="8" id="KW-1185">Reference proteome</keyword>
<evidence type="ECO:0000256" key="4">
    <source>
        <dbReference type="ARBA" id="ARBA00022989"/>
    </source>
</evidence>
<feature type="transmembrane region" description="Helical" evidence="6">
    <location>
        <begin position="115"/>
        <end position="131"/>
    </location>
</feature>
<keyword evidence="4 6" id="KW-1133">Transmembrane helix</keyword>
<feature type="transmembrane region" description="Helical" evidence="6">
    <location>
        <begin position="151"/>
        <end position="170"/>
    </location>
</feature>
<dbReference type="GO" id="GO:0005886">
    <property type="term" value="C:plasma membrane"/>
    <property type="evidence" value="ECO:0007669"/>
    <property type="project" value="UniProtKB-SubCell"/>
</dbReference>